<sequence>MSDFGDIFSLQRSAGNAAVSNFIHRSAELAARADEEVERNTEAEQPMTIHKVLRSTGERMSPDLREEMETRFGDGADFSGVRFHTGREAAHSANELQAQAYTVKNHVVFNQGFEQDKKVVAHELAHYVENKKGSAFKSVPYGGDVSVSEVDGPSEVAADATAERVMSAPAPSAESGSNSGPTVSRKEADSCGSAHSDAVGVQRALKVGDRDFTAEYNRKISTVAPNFHQQVLMQMTDEVTYFFNNQAANEFLPQERAKFANEAQRIKWQLAKIIVNPIGAKNYYHPVLQGIVGKNQDFGRKNHDIQVNNYTELARNLMGWVYAKDNRRREKSNAQAMHVDVNLDRYLNVLLRRMYRYTKAVQETRMMDDREIHVMKKELKTGLAHVESQRVENGKRDPDGQAGRPVGAYITHFDGGINPAFRGTHLDAKILERGGLYEVMKEPENFKLREKMIALHDLSEYFGHSRHTPPTKGKEAVPEINAQDSQSTTGFDHRGRRVTSVDRGQNPLLHANGAPKVNDRGEPKTHASTRNENSPTTTLARSRDRPVWAGQSYTAARMFKMAASSGASPEEIAALGWGIFAFWRTDFDHTTQFAYHTLHEVMDIAQNFGVPYNIDDPYGSYSQLDLKHVGDKMTRLHSGVAELRAQADYNAQGMESLKHDRRRMWTDRDDELLNAFLSISRSAERLEEKIRRRGHSFNQQDQMPGRERSILLTKIIDEMAGWQDSMSQIQSNLARESRRV</sequence>
<feature type="region of interest" description="Disordered" evidence="1">
    <location>
        <begin position="388"/>
        <end position="407"/>
    </location>
</feature>
<feature type="region of interest" description="Disordered" evidence="1">
    <location>
        <begin position="164"/>
        <end position="195"/>
    </location>
</feature>
<feature type="compositionally biased region" description="Basic and acidic residues" evidence="1">
    <location>
        <begin position="388"/>
        <end position="399"/>
    </location>
</feature>
<comment type="caution">
    <text evidence="3">The sequence shown here is derived from an EMBL/GenBank/DDBJ whole genome shotgun (WGS) entry which is preliminary data.</text>
</comment>
<dbReference type="Proteomes" id="UP001519311">
    <property type="component" value="Unassembled WGS sequence"/>
</dbReference>
<dbReference type="RefSeq" id="WP_209470316.1">
    <property type="nucleotide sequence ID" value="NZ_BMWJ01000008.1"/>
</dbReference>
<reference evidence="3 4" key="1">
    <citation type="submission" date="2021-03" db="EMBL/GenBank/DDBJ databases">
        <title>Sequencing the genomes of 1000 actinobacteria strains.</title>
        <authorList>
            <person name="Klenk H.-P."/>
        </authorList>
    </citation>
    <scope>NUCLEOTIDE SEQUENCE [LARGE SCALE GENOMIC DNA]</scope>
    <source>
        <strain evidence="3 4">DSM 40843</strain>
    </source>
</reference>
<evidence type="ECO:0000313" key="4">
    <source>
        <dbReference type="Proteomes" id="UP001519311"/>
    </source>
</evidence>
<dbReference type="EMBL" id="JAGINS010000001">
    <property type="protein sequence ID" value="MBP2360831.1"/>
    <property type="molecule type" value="Genomic_DNA"/>
</dbReference>
<keyword evidence="4" id="KW-1185">Reference proteome</keyword>
<feature type="region of interest" description="Disordered" evidence="1">
    <location>
        <begin position="463"/>
        <end position="546"/>
    </location>
</feature>
<dbReference type="Pfam" id="PF13699">
    <property type="entry name" value="eCIS_core"/>
    <property type="match status" value="1"/>
</dbReference>
<organism evidence="3 4">
    <name type="scientific">Streptomyces clavifer</name>
    <dbReference type="NCBI Taxonomy" id="68188"/>
    <lineage>
        <taxon>Bacteria</taxon>
        <taxon>Bacillati</taxon>
        <taxon>Actinomycetota</taxon>
        <taxon>Actinomycetes</taxon>
        <taxon>Kitasatosporales</taxon>
        <taxon>Streptomycetaceae</taxon>
        <taxon>Streptomyces</taxon>
    </lineage>
</organism>
<evidence type="ECO:0000259" key="2">
    <source>
        <dbReference type="Pfam" id="PF13699"/>
    </source>
</evidence>
<evidence type="ECO:0000256" key="1">
    <source>
        <dbReference type="SAM" id="MobiDB-lite"/>
    </source>
</evidence>
<name>A0ABS4VAA8_9ACTN</name>
<proteinExistence type="predicted"/>
<accession>A0ABS4VAA8</accession>
<evidence type="ECO:0000313" key="3">
    <source>
        <dbReference type="EMBL" id="MBP2360831.1"/>
    </source>
</evidence>
<feature type="compositionally biased region" description="Polar residues" evidence="1">
    <location>
        <begin position="526"/>
        <end position="540"/>
    </location>
</feature>
<gene>
    <name evidence="3" type="ORF">JOF59_003231</name>
</gene>
<protein>
    <recommendedName>
        <fullName evidence="2">eCIS core domain-containing protein</fullName>
    </recommendedName>
</protein>
<dbReference type="InterPro" id="IPR025295">
    <property type="entry name" value="eCIS_core_dom"/>
</dbReference>
<feature type="domain" description="eCIS core" evidence="2">
    <location>
        <begin position="61"/>
        <end position="133"/>
    </location>
</feature>